<evidence type="ECO:0000313" key="1">
    <source>
        <dbReference type="EMBL" id="UWM56551.1"/>
    </source>
</evidence>
<dbReference type="GeneID" id="74942699"/>
<organism evidence="1 2">
    <name type="scientific">Salinirubellus salinus</name>
    <dbReference type="NCBI Taxonomy" id="1364945"/>
    <lineage>
        <taxon>Archaea</taxon>
        <taxon>Methanobacteriati</taxon>
        <taxon>Methanobacteriota</taxon>
        <taxon>Stenosarchaea group</taxon>
        <taxon>Halobacteria</taxon>
        <taxon>Halobacteriales</taxon>
        <taxon>Natronomonadaceae</taxon>
        <taxon>Salinirubellus</taxon>
    </lineage>
</organism>
<sequence length="253" mass="27022">MRAEHHRDTAIEALADRDYRAAGDAYTRAGRAALADPRGADGPDPFAPDEKGWVGRGLQYLCVAAVAYRVAGLDSRATYRAVEGAAAARDLRTVWAEPVQRACLTEFVGDFHVAGGLGGASDVYADAAERYEAAAPDDPMTWATTPLFEAANTVIQQVARGPANGEIAVQWDDLHGADPNDPGPYLAHRATYKARRFSSLVATVVDEGSLAAPRGTTEYDNATYRCPSCESTDVNWTGGSVLCLRCSARVAER</sequence>
<proteinExistence type="predicted"/>
<gene>
    <name evidence="1" type="ORF">N0B31_09715</name>
</gene>
<dbReference type="RefSeq" id="WP_260643665.1">
    <property type="nucleotide sequence ID" value="NZ_CP104003.1"/>
</dbReference>
<reference evidence="1" key="1">
    <citation type="submission" date="2022-09" db="EMBL/GenBank/DDBJ databases">
        <title>Diverse halophilic archaea isolated from saline environments.</title>
        <authorList>
            <person name="Cui H.-L."/>
        </authorList>
    </citation>
    <scope>NUCLEOTIDE SEQUENCE</scope>
    <source>
        <strain evidence="1">ZS-35-S2</strain>
    </source>
</reference>
<dbReference type="Proteomes" id="UP001057580">
    <property type="component" value="Chromosome"/>
</dbReference>
<name>A0A9E7UA20_9EURY</name>
<keyword evidence="2" id="KW-1185">Reference proteome</keyword>
<dbReference type="KEGG" id="ssai:N0B31_09715"/>
<evidence type="ECO:0000313" key="2">
    <source>
        <dbReference type="Proteomes" id="UP001057580"/>
    </source>
</evidence>
<dbReference type="EMBL" id="CP104003">
    <property type="protein sequence ID" value="UWM56551.1"/>
    <property type="molecule type" value="Genomic_DNA"/>
</dbReference>
<accession>A0A9E7UA20</accession>
<dbReference type="AlphaFoldDB" id="A0A9E7UA20"/>
<protein>
    <submittedName>
        <fullName evidence="1">Uncharacterized protein</fullName>
    </submittedName>
</protein>